<dbReference type="InterPro" id="IPR036881">
    <property type="entry name" value="Glyco_hydro_3_C_sf"/>
</dbReference>
<name>A0A6L8MF70_9BURK</name>
<accession>A0A6L8MF70</accession>
<dbReference type="InterPro" id="IPR026891">
    <property type="entry name" value="Fn3-like"/>
</dbReference>
<reference evidence="5 6" key="1">
    <citation type="submission" date="2019-12" db="EMBL/GenBank/DDBJ databases">
        <title>Novel species isolated from a subtropical stream in China.</title>
        <authorList>
            <person name="Lu H."/>
        </authorList>
    </citation>
    <scope>NUCLEOTIDE SEQUENCE [LARGE SCALE GENOMIC DNA]</scope>
    <source>
        <strain evidence="5 6">FT50W</strain>
    </source>
</reference>
<dbReference type="Proteomes" id="UP000474565">
    <property type="component" value="Unassembled WGS sequence"/>
</dbReference>
<evidence type="ECO:0000313" key="5">
    <source>
        <dbReference type="EMBL" id="MYM81154.1"/>
    </source>
</evidence>
<dbReference type="Pfam" id="PF14310">
    <property type="entry name" value="Fn3-like"/>
    <property type="match status" value="1"/>
</dbReference>
<feature type="domain" description="Fibronectin type III-like" evidence="4">
    <location>
        <begin position="661"/>
        <end position="730"/>
    </location>
</feature>
<dbReference type="GO" id="GO:0004553">
    <property type="term" value="F:hydrolase activity, hydrolyzing O-glycosyl compounds"/>
    <property type="evidence" value="ECO:0007669"/>
    <property type="project" value="InterPro"/>
</dbReference>
<sequence>MKKRLWLSLALAYPVMLSFTYSGAAHAADANKPWLDAKQSPDARADQLVKAMTLDEKIQTVFAFFSTDFAPKKHEQPKEGRPDSAGFVPGIERLGLPPQWQTDAGVGVATQAVSKKPYQRTSLPAGIATAATWNTKLAYAGGAMIGAEARASGFNVQLAGGVNLQREPRNGRNFEYGGEDPLLAGVMVGEQIRGIQSNHIISTVKHYAFNDQETNRNHVNVVVDDKNGRMSDLLAMQFAIERGQPGSVMCAYNRVNGDYACENDYLLNEVLKKDWKYTGYVMSDWGAVHSTIPAALRGLDQQSGYPFDKSDYFNGPLKEAVVNRHVPQARLDDMVKRITRTMFAHGLVEHPVSKPKSDDAGIDFAAHGKISQADAEEAIVLLKNDNNLLPLAANVRSIAVIGGHADKGVLSGGGSAQVYPIGLSPVPNEGPAYFPGPIVYHRSSPMGELAKLTKAKLTYNDGKDVAAAAKLAAGADVVIVFANQWMAESFDADDLSLPHKQDDLIAAVAKANSKTVVVLQTGNPVVMPWLNNVGAVLEAWYPGTNGGAAIARVLNGEVNPSGRLPATFPASVDQLPRPKIDGDAKTKDENIIEKITTNYNIEGAAVGYKWFDLKGHKPLFPFGYGLSYSTFAYGDLSAKPAGSGIEVTFSIKNTGKRDGKSVGQVYVSPVAGGWEAPKRLGGWDKLDLKAGASGKATVKIDPRLLGVYDSASKTWKIAAGEYLVTLADSAGAQPAASVKVKLDAVTVDVNGR</sequence>
<evidence type="ECO:0000259" key="4">
    <source>
        <dbReference type="SMART" id="SM01217"/>
    </source>
</evidence>
<dbReference type="SMART" id="SM01217">
    <property type="entry name" value="Fn3_like"/>
    <property type="match status" value="1"/>
</dbReference>
<dbReference type="GO" id="GO:0005975">
    <property type="term" value="P:carbohydrate metabolic process"/>
    <property type="evidence" value="ECO:0007669"/>
    <property type="project" value="InterPro"/>
</dbReference>
<dbReference type="InterPro" id="IPR036962">
    <property type="entry name" value="Glyco_hydro_3_N_sf"/>
</dbReference>
<dbReference type="InterPro" id="IPR001764">
    <property type="entry name" value="Glyco_hydro_3_N"/>
</dbReference>
<evidence type="ECO:0000313" key="6">
    <source>
        <dbReference type="Proteomes" id="UP000474565"/>
    </source>
</evidence>
<dbReference type="PRINTS" id="PR00133">
    <property type="entry name" value="GLHYDRLASE3"/>
</dbReference>
<keyword evidence="2 5" id="KW-0378">Hydrolase</keyword>
<dbReference type="Gene3D" id="2.60.40.10">
    <property type="entry name" value="Immunoglobulins"/>
    <property type="match status" value="1"/>
</dbReference>
<evidence type="ECO:0000256" key="3">
    <source>
        <dbReference type="SAM" id="SignalP"/>
    </source>
</evidence>
<dbReference type="RefSeq" id="WP_161018441.1">
    <property type="nucleotide sequence ID" value="NZ_WWCP01000002.1"/>
</dbReference>
<dbReference type="SUPFAM" id="SSF51445">
    <property type="entry name" value="(Trans)glycosidases"/>
    <property type="match status" value="1"/>
</dbReference>
<dbReference type="Gene3D" id="3.40.50.1700">
    <property type="entry name" value="Glycoside hydrolase family 3 C-terminal domain"/>
    <property type="match status" value="1"/>
</dbReference>
<dbReference type="EMBL" id="WWCP01000002">
    <property type="protein sequence ID" value="MYM81154.1"/>
    <property type="molecule type" value="Genomic_DNA"/>
</dbReference>
<dbReference type="Pfam" id="PF01915">
    <property type="entry name" value="Glyco_hydro_3_C"/>
    <property type="match status" value="1"/>
</dbReference>
<evidence type="ECO:0000256" key="2">
    <source>
        <dbReference type="ARBA" id="ARBA00022801"/>
    </source>
</evidence>
<feature type="chain" id="PRO_5026667329" evidence="3">
    <location>
        <begin position="28"/>
        <end position="752"/>
    </location>
</feature>
<dbReference type="Pfam" id="PF00933">
    <property type="entry name" value="Glyco_hydro_3"/>
    <property type="match status" value="1"/>
</dbReference>
<dbReference type="PANTHER" id="PTHR42715">
    <property type="entry name" value="BETA-GLUCOSIDASE"/>
    <property type="match status" value="1"/>
</dbReference>
<dbReference type="InterPro" id="IPR017853">
    <property type="entry name" value="GH"/>
</dbReference>
<comment type="caution">
    <text evidence="5">The sequence shown here is derived from an EMBL/GenBank/DDBJ whole genome shotgun (WGS) entry which is preliminary data.</text>
</comment>
<organism evidence="5 6">
    <name type="scientific">Duganella lactea</name>
    <dbReference type="NCBI Taxonomy" id="2692173"/>
    <lineage>
        <taxon>Bacteria</taxon>
        <taxon>Pseudomonadati</taxon>
        <taxon>Pseudomonadota</taxon>
        <taxon>Betaproteobacteria</taxon>
        <taxon>Burkholderiales</taxon>
        <taxon>Oxalobacteraceae</taxon>
        <taxon>Telluria group</taxon>
        <taxon>Duganella</taxon>
    </lineage>
</organism>
<protein>
    <submittedName>
        <fullName evidence="5">Glycosyl hydrolase</fullName>
    </submittedName>
</protein>
<comment type="similarity">
    <text evidence="1">Belongs to the glycosyl hydrolase 3 family.</text>
</comment>
<feature type="signal peptide" evidence="3">
    <location>
        <begin position="1"/>
        <end position="27"/>
    </location>
</feature>
<dbReference type="InterPro" id="IPR013783">
    <property type="entry name" value="Ig-like_fold"/>
</dbReference>
<dbReference type="PANTHER" id="PTHR42715:SF10">
    <property type="entry name" value="BETA-GLUCOSIDASE"/>
    <property type="match status" value="1"/>
</dbReference>
<gene>
    <name evidence="5" type="ORF">GTP44_04180</name>
</gene>
<dbReference type="InterPro" id="IPR002772">
    <property type="entry name" value="Glyco_hydro_3_C"/>
</dbReference>
<dbReference type="AlphaFoldDB" id="A0A6L8MF70"/>
<dbReference type="InterPro" id="IPR050288">
    <property type="entry name" value="Cellulose_deg_GH3"/>
</dbReference>
<evidence type="ECO:0000256" key="1">
    <source>
        <dbReference type="ARBA" id="ARBA00005336"/>
    </source>
</evidence>
<dbReference type="Gene3D" id="3.20.20.300">
    <property type="entry name" value="Glycoside hydrolase, family 3, N-terminal domain"/>
    <property type="match status" value="1"/>
</dbReference>
<keyword evidence="3" id="KW-0732">Signal</keyword>
<proteinExistence type="inferred from homology"/>
<dbReference type="SUPFAM" id="SSF52279">
    <property type="entry name" value="Beta-D-glucan exohydrolase, C-terminal domain"/>
    <property type="match status" value="1"/>
</dbReference>